<dbReference type="InterPro" id="IPR041698">
    <property type="entry name" value="Methyltransf_25"/>
</dbReference>
<sequence length="898" mass="100021">MSSELRYTANTQLEHLHARYTGTGHADMTKYEWLTHQHRDTCASIVGHPTLSSYLAIADGESIGRVKFEMTELNGAMTTTSTSHRRSLWNGPSSFSSFSAEPTSSHRVNRYSTVAGPRPSTSSSLLDVLHEFGARPRSASKGSGDPNMRSLSKRTSFIDFGDDLPKRRDFSDNGIIGSLKGRLNRKRSAPLLSNTSFTPTLPPMESPTTPTGPEAPQLALSWPLLHDDTSTLFANPPSSQRSYRDDRKQTVVPQEIVNGIGYGCRFIKQFLDDELNMTDKVDVSKGGYRILPFSRRGRMLLHSYPSNESSYVQSYNKIALQNDRYFNILLRRLNANGTPSFHTYTSPPKNVLDLGCGQGTWAQEAGNAWSEAGTKIVGFDLIDLVSETAKSLPNVTWSNGNFIAYHLPFMSETFDLVRLANLTDSIPRHRWENVLQEVKRVLKSHGGRVEIIDDEVIFPYPDQVSITSSSAPNSESRPARSSWSDSDTTRLASDNSPEARPFQDGASSFLSFEVDRASIDSAPGLVQDDSPSEESCECLPTPIEGPGDLATLVESQTTDSGHATQMPSAALCQEIEKIFETMLEGAYKVDLRPGNNLEGLLLKVFGPAGRTKTIKDFNLSLLNPVMHDLVVSTKHMKATRDSPRRGKRLFKVDRSKKVDKDKELMDKLVMSHAQMQRSKALKILGTSGPTSPSVAIVCDPISTRLSDNSDSFGELTRPMMRSRTSSSVSMVTTNSMYPPNLPIVAKGTQDRYRPTGLFLFPNQFLEMTPFELEMNVCKHVNTLLVCKAALDEHVLNLRDENGDALVTEGEWHEMLWEYERSRRQRFNLPDVGGQFDDSDDEDEELLKGTIMPPRTVIPAVVTAIQNRKIFRQDSSGHLDVSDSCTRVRHIRVFEAYKI</sequence>
<gene>
    <name evidence="3" type="ORF">EW145_g953</name>
</gene>
<dbReference type="OrthoDB" id="2013972at2759"/>
<evidence type="ECO:0000313" key="4">
    <source>
        <dbReference type="Proteomes" id="UP000308199"/>
    </source>
</evidence>
<dbReference type="Pfam" id="PF13649">
    <property type="entry name" value="Methyltransf_25"/>
    <property type="match status" value="1"/>
</dbReference>
<feature type="compositionally biased region" description="Polar residues" evidence="1">
    <location>
        <begin position="466"/>
        <end position="496"/>
    </location>
</feature>
<dbReference type="Gene3D" id="3.40.50.150">
    <property type="entry name" value="Vaccinia Virus protein VP39"/>
    <property type="match status" value="1"/>
</dbReference>
<evidence type="ECO:0000259" key="2">
    <source>
        <dbReference type="Pfam" id="PF13649"/>
    </source>
</evidence>
<evidence type="ECO:0000256" key="1">
    <source>
        <dbReference type="SAM" id="MobiDB-lite"/>
    </source>
</evidence>
<feature type="region of interest" description="Disordered" evidence="1">
    <location>
        <begin position="187"/>
        <end position="214"/>
    </location>
</feature>
<dbReference type="Pfam" id="PF07189">
    <property type="entry name" value="SF3b10"/>
    <property type="match status" value="1"/>
</dbReference>
<proteinExistence type="predicted"/>
<dbReference type="GO" id="GO:0005686">
    <property type="term" value="C:U2 snRNP"/>
    <property type="evidence" value="ECO:0007669"/>
    <property type="project" value="TreeGrafter"/>
</dbReference>
<organism evidence="3 4">
    <name type="scientific">Phellinidium pouzarii</name>
    <dbReference type="NCBI Taxonomy" id="167371"/>
    <lineage>
        <taxon>Eukaryota</taxon>
        <taxon>Fungi</taxon>
        <taxon>Dikarya</taxon>
        <taxon>Basidiomycota</taxon>
        <taxon>Agaricomycotina</taxon>
        <taxon>Agaricomycetes</taxon>
        <taxon>Hymenochaetales</taxon>
        <taxon>Hymenochaetaceae</taxon>
        <taxon>Phellinidium</taxon>
    </lineage>
</organism>
<reference evidence="3 4" key="1">
    <citation type="submission" date="2019-02" db="EMBL/GenBank/DDBJ databases">
        <title>Genome sequencing of the rare red list fungi Phellinidium pouzarii.</title>
        <authorList>
            <person name="Buettner E."/>
            <person name="Kellner H."/>
        </authorList>
    </citation>
    <scope>NUCLEOTIDE SEQUENCE [LARGE SCALE GENOMIC DNA]</scope>
    <source>
        <strain evidence="3 4">DSM 108285</strain>
    </source>
</reference>
<dbReference type="PANTHER" id="PTHR20978">
    <property type="entry name" value="SPLICING FACTOR 3B SUBUNIT 5"/>
    <property type="match status" value="1"/>
</dbReference>
<dbReference type="CDD" id="cd02440">
    <property type="entry name" value="AdoMet_MTases"/>
    <property type="match status" value="1"/>
</dbReference>
<comment type="caution">
    <text evidence="3">The sequence shown here is derived from an EMBL/GenBank/DDBJ whole genome shotgun (WGS) entry which is preliminary data.</text>
</comment>
<dbReference type="SUPFAM" id="SSF53335">
    <property type="entry name" value="S-adenosyl-L-methionine-dependent methyltransferases"/>
    <property type="match status" value="1"/>
</dbReference>
<name>A0A4S4LGI9_9AGAM</name>
<accession>A0A4S4LGI9</accession>
<protein>
    <recommendedName>
        <fullName evidence="2">Methyltransferase domain-containing protein</fullName>
    </recommendedName>
</protein>
<feature type="domain" description="Methyltransferase" evidence="2">
    <location>
        <begin position="351"/>
        <end position="446"/>
    </location>
</feature>
<dbReference type="InterPro" id="IPR009846">
    <property type="entry name" value="SF3b5/RDS3-10"/>
</dbReference>
<keyword evidence="4" id="KW-1185">Reference proteome</keyword>
<dbReference type="AlphaFoldDB" id="A0A4S4LGI9"/>
<dbReference type="InterPro" id="IPR029063">
    <property type="entry name" value="SAM-dependent_MTases_sf"/>
</dbReference>
<dbReference type="Proteomes" id="UP000308199">
    <property type="component" value="Unassembled WGS sequence"/>
</dbReference>
<dbReference type="EMBL" id="SGPK01000023">
    <property type="protein sequence ID" value="THH10979.1"/>
    <property type="molecule type" value="Genomic_DNA"/>
</dbReference>
<feature type="region of interest" description="Disordered" evidence="1">
    <location>
        <begin position="466"/>
        <end position="504"/>
    </location>
</feature>
<evidence type="ECO:0000313" key="3">
    <source>
        <dbReference type="EMBL" id="THH10979.1"/>
    </source>
</evidence>
<dbReference type="PANTHER" id="PTHR20978:SF0">
    <property type="entry name" value="SPLICING FACTOR 3B SUBUNIT 5"/>
    <property type="match status" value="1"/>
</dbReference>
<dbReference type="GO" id="GO:0000398">
    <property type="term" value="P:mRNA splicing, via spliceosome"/>
    <property type="evidence" value="ECO:0007669"/>
    <property type="project" value="TreeGrafter"/>
</dbReference>
<dbReference type="GO" id="GO:0071011">
    <property type="term" value="C:precatalytic spliceosome"/>
    <property type="evidence" value="ECO:0007669"/>
    <property type="project" value="TreeGrafter"/>
</dbReference>